<dbReference type="InterPro" id="IPR010994">
    <property type="entry name" value="RuvA_2-like"/>
</dbReference>
<sequence length="1567" mass="176411">MSDHEGAASSEGEGEAIRPYGERDPDRDSSDESDEDDPEEARRIAEGFIVDGDDDEEEDADEDGAEERRRRRREKRKRKRRRERERQRLEEEELSEDDLELLNENAGAGDSSRPLKRLRRRSGSDEGDARLQGMFDDDDERMADDDDDLADFIEEDEDEEQTRNETEEQRRERKREEKQRRRDAARARPELAGVDKDSWEEIFDVFGDGHDYDWALEGEEGMEFEDEDEAKKDLRLEDVFDPAEIKERRLQDEDRAIAHVDRPERHQLVNSTLSDNPVLVPDTLYPPPDVAASWAHNKIGTRTQYLFCGDTDLLWPEPSMSDPNPEPAEPRLDLQVDFIKAVSSALNMMFVMHLEVPYLWHYKRDAFSVLENQGQSSVQFLDRDDLWTLYGLGIKFRAIWQRCEQVKDLWAKICKRRPDVEDAYLTQTLLPSVCNLSIEAAGEGGEWLAYHYADDIRAIKEEEALEDGSGQRLPERNRDSEMRKGPIMQLVKAFGISVPEIATAFNVVGGDPLAPPATPDKMPNDLAEEFCGDGTPYHTAIDALNAAKRILAAEFSRDPSIRQQSREFVEACSLVSTTPTDRGMTVIDQYHAYYTFKFLTNKPVELFKNTPQFLHILKAEEEGLLKIEFSLQPEGFAQYLDALKRCVQSKDYSEMAQAWNGEREEIIERVVNRGYIPAAQRWLKEHMRTQAEEFVAERCREELEFRVNMRPYATRDMAVGETPTVLAITVGQGTVHDAVVAVTVDPEGAIRSPRKFDNLRDPGPRSAFMELIDKRHPKVIVIGGLSVQTGRLRDDAQSALRELAMRDLPGSVRQPVSEDFGSHEDFEDAMADFESHLQRFMKPLIFVNDATARLYMNSEEAAKEHPELPPNGRYALGLARYAQNPLNAYCRLGRRIADVTYIEHHQALVSNERLLTHLERGLVNSVCAACLEVNSAVSDPYTRHMVPFVAGLGPRKGDVISNAINKHGPLLNRMQLSEYGTFGPTIFENVAGFLCIDNDLNDFRLDKDESPSEQAEPLDMTRIHPEDYEFAQKMCQDALDLDAEDVADQHKSQVVVQLMQDADRERKLQELNLDDFAFNLQRQGEGNKRHTLGAIVSELIAWRQDRRPMFYVPSDWEVLTMLTGETERTIGPGLRVTATVRRALSGRAFCQLETGLDAVLEREYVSDDPINSVDEVLNRGQTITAVVLEPNPARFQVRISTRQSDLVQSQPFMQPFRNEEYNDIGRKQMAEEAAAQKRARKAGSVKRVVNHPNWHVMNSGQAEQFLAGMTRGDVVIRPSSKGADHLAVTWKVDEDVYQHIDVQEIDKPHDHALGRILRIGNKYTYSDLDDLIINHVKAIARKFDEMVVNDKYKPEDELEGFLKNYVQAHPGRSNYGFSIDSDRPGYLKLAFLNKSTKDGGVIQTWPVKVLPGAYQLNNAEVPGVTELCNAFKAQYSSRLSEQGQGGKTPGIRAGGRTPGGRTPDVRGGVTPHGGRTPGYGQTPHQGGRTPGYGQGYAGGRTPMRPPQSGPGGPGGPGGPPGFGGYPPPPPPSHFNQWGGPPPPPPPSTGGSGMNPERAAMIARNGGY</sequence>
<evidence type="ECO:0000313" key="13">
    <source>
        <dbReference type="EMBL" id="GMK54992.1"/>
    </source>
</evidence>
<dbReference type="InterPro" id="IPR000980">
    <property type="entry name" value="SH2"/>
</dbReference>
<dbReference type="Gene3D" id="1.10.3500.10">
    <property type="entry name" value="Tex N-terminal region-like"/>
    <property type="match status" value="1"/>
</dbReference>
<dbReference type="EMBL" id="BTCM01000002">
    <property type="protein sequence ID" value="GMK54992.1"/>
    <property type="molecule type" value="Genomic_DNA"/>
</dbReference>
<evidence type="ECO:0000256" key="10">
    <source>
        <dbReference type="ARBA" id="ARBA00093389"/>
    </source>
</evidence>
<dbReference type="InterPro" id="IPR035019">
    <property type="entry name" value="Spt6_SH2_N"/>
</dbReference>
<dbReference type="InterPro" id="IPR032706">
    <property type="entry name" value="Spt6_HHH"/>
</dbReference>
<evidence type="ECO:0000256" key="11">
    <source>
        <dbReference type="SAM" id="MobiDB-lite"/>
    </source>
</evidence>
<dbReference type="GO" id="GO:0031491">
    <property type="term" value="F:nucleosome binding"/>
    <property type="evidence" value="ECO:0007669"/>
    <property type="project" value="TreeGrafter"/>
</dbReference>
<evidence type="ECO:0000313" key="14">
    <source>
        <dbReference type="Proteomes" id="UP001222932"/>
    </source>
</evidence>
<evidence type="ECO:0000256" key="4">
    <source>
        <dbReference type="ARBA" id="ARBA00020248"/>
    </source>
</evidence>
<dbReference type="InterPro" id="IPR023323">
    <property type="entry name" value="Tex-like_dom_sf"/>
</dbReference>
<evidence type="ECO:0000256" key="6">
    <source>
        <dbReference type="ARBA" id="ARBA00022999"/>
    </source>
</evidence>
<dbReference type="Pfam" id="PF22706">
    <property type="entry name" value="Tex_central_region"/>
    <property type="match status" value="1"/>
</dbReference>
<dbReference type="Gene3D" id="1.10.10.2740">
    <property type="entry name" value="Spt6, Death-like domain"/>
    <property type="match status" value="1"/>
</dbReference>
<dbReference type="InterPro" id="IPR037027">
    <property type="entry name" value="YqgF/RNaseH-like_dom_sf"/>
</dbReference>
<dbReference type="FunFam" id="3.30.505.10:FF:000056">
    <property type="entry name" value="Transcription elongation factor Spt6"/>
    <property type="match status" value="1"/>
</dbReference>
<dbReference type="SUPFAM" id="SSF53098">
    <property type="entry name" value="Ribonuclease H-like"/>
    <property type="match status" value="1"/>
</dbReference>
<comment type="subcellular location">
    <subcellularLocation>
        <location evidence="2">Chromosome</location>
    </subcellularLocation>
    <subcellularLocation>
        <location evidence="1">Nucleus</location>
    </subcellularLocation>
</comment>
<feature type="compositionally biased region" description="Gly residues" evidence="11">
    <location>
        <begin position="1443"/>
        <end position="1458"/>
    </location>
</feature>
<dbReference type="GO" id="GO:0003677">
    <property type="term" value="F:DNA binding"/>
    <property type="evidence" value="ECO:0007669"/>
    <property type="project" value="InterPro"/>
</dbReference>
<dbReference type="InterPro" id="IPR028231">
    <property type="entry name" value="Spt6_YqgF"/>
</dbReference>
<dbReference type="Pfam" id="PF14635">
    <property type="entry name" value="HHH_7"/>
    <property type="match status" value="1"/>
</dbReference>
<gene>
    <name evidence="13" type="primary">SPT6</name>
    <name evidence="13" type="ORF">CspeluHIS016_0200480</name>
</gene>
<feature type="compositionally biased region" description="Gly residues" evidence="11">
    <location>
        <begin position="1509"/>
        <end position="1524"/>
    </location>
</feature>
<protein>
    <recommendedName>
        <fullName evidence="4">Transcription elongation factor SPT6</fullName>
    </recommendedName>
    <alternativeName>
        <fullName evidence="9">Chromatin elongation factor SPT6</fullName>
    </alternativeName>
</protein>
<keyword evidence="7" id="KW-0804">Transcription</keyword>
<evidence type="ECO:0000256" key="2">
    <source>
        <dbReference type="ARBA" id="ARBA00004286"/>
    </source>
</evidence>
<dbReference type="SMART" id="SM00252">
    <property type="entry name" value="SH2"/>
    <property type="match status" value="1"/>
</dbReference>
<evidence type="ECO:0000256" key="1">
    <source>
        <dbReference type="ARBA" id="ARBA00004123"/>
    </source>
</evidence>
<dbReference type="Gene3D" id="1.10.10.650">
    <property type="entry name" value="RuvA domain 2-like"/>
    <property type="match status" value="1"/>
</dbReference>
<dbReference type="CDD" id="cd09918">
    <property type="entry name" value="SH2_Nterm_SPT6_like"/>
    <property type="match status" value="1"/>
</dbReference>
<feature type="compositionally biased region" description="Low complexity" evidence="11">
    <location>
        <begin position="1459"/>
        <end position="1469"/>
    </location>
</feature>
<evidence type="ECO:0000256" key="8">
    <source>
        <dbReference type="ARBA" id="ARBA00023242"/>
    </source>
</evidence>
<dbReference type="GO" id="GO:0042393">
    <property type="term" value="F:histone binding"/>
    <property type="evidence" value="ECO:0007669"/>
    <property type="project" value="TreeGrafter"/>
</dbReference>
<dbReference type="InterPro" id="IPR035420">
    <property type="entry name" value="Spt6_SH2"/>
</dbReference>
<feature type="compositionally biased region" description="Gly residues" evidence="11">
    <location>
        <begin position="1488"/>
        <end position="1498"/>
    </location>
</feature>
<dbReference type="InterPro" id="IPR036860">
    <property type="entry name" value="SH2_dom_sf"/>
</dbReference>
<keyword evidence="6" id="KW-0727">SH2 domain</keyword>
<dbReference type="SMART" id="SM00316">
    <property type="entry name" value="S1"/>
    <property type="match status" value="1"/>
</dbReference>
<keyword evidence="5" id="KW-0158">Chromosome</keyword>
<dbReference type="Gene3D" id="3.30.505.10">
    <property type="entry name" value="SH2 domain"/>
    <property type="match status" value="2"/>
</dbReference>
<reference evidence="13" key="2">
    <citation type="submission" date="2023-06" db="EMBL/GenBank/DDBJ databases">
        <authorList>
            <person name="Kobayashi Y."/>
            <person name="Kayamori A."/>
            <person name="Aoki K."/>
            <person name="Shiwa Y."/>
            <person name="Fujita N."/>
            <person name="Sugita T."/>
            <person name="Iwasaki W."/>
            <person name="Tanaka N."/>
            <person name="Takashima M."/>
        </authorList>
    </citation>
    <scope>NUCLEOTIDE SEQUENCE</scope>
    <source>
        <strain evidence="13">HIS016</strain>
    </source>
</reference>
<dbReference type="GO" id="GO:0140673">
    <property type="term" value="P:transcription elongation-coupled chromatin remodeling"/>
    <property type="evidence" value="ECO:0007669"/>
    <property type="project" value="InterPro"/>
</dbReference>
<feature type="compositionally biased region" description="Basic and acidic residues" evidence="11">
    <location>
        <begin position="161"/>
        <end position="193"/>
    </location>
</feature>
<dbReference type="InterPro" id="IPR028083">
    <property type="entry name" value="Spt6_acidic_N_dom"/>
</dbReference>
<dbReference type="SUPFAM" id="SSF47781">
    <property type="entry name" value="RuvA domain 2-like"/>
    <property type="match status" value="2"/>
</dbReference>
<proteinExistence type="inferred from homology"/>
<evidence type="ECO:0000256" key="5">
    <source>
        <dbReference type="ARBA" id="ARBA00022454"/>
    </source>
</evidence>
<dbReference type="CDD" id="cd00164">
    <property type="entry name" value="S1_like"/>
    <property type="match status" value="1"/>
</dbReference>
<dbReference type="Gene3D" id="1.10.150.850">
    <property type="entry name" value="Spt6, helix-hairpin-helix domain"/>
    <property type="match status" value="1"/>
</dbReference>
<dbReference type="SUPFAM" id="SSF158832">
    <property type="entry name" value="Tex N-terminal region-like"/>
    <property type="match status" value="1"/>
</dbReference>
<organism evidence="13 14">
    <name type="scientific">Cutaneotrichosporon spelunceum</name>
    <dbReference type="NCBI Taxonomy" id="1672016"/>
    <lineage>
        <taxon>Eukaryota</taxon>
        <taxon>Fungi</taxon>
        <taxon>Dikarya</taxon>
        <taxon>Basidiomycota</taxon>
        <taxon>Agaricomycotina</taxon>
        <taxon>Tremellomycetes</taxon>
        <taxon>Trichosporonales</taxon>
        <taxon>Trichosporonaceae</taxon>
        <taxon>Cutaneotrichosporon</taxon>
    </lineage>
</organism>
<comment type="caution">
    <text evidence="13">The sequence shown here is derived from an EMBL/GenBank/DDBJ whole genome shotgun (WGS) entry which is preliminary data.</text>
</comment>
<evidence type="ECO:0000256" key="7">
    <source>
        <dbReference type="ARBA" id="ARBA00023163"/>
    </source>
</evidence>
<evidence type="ECO:0000256" key="9">
    <source>
        <dbReference type="ARBA" id="ARBA00029871"/>
    </source>
</evidence>
<dbReference type="GO" id="GO:0034728">
    <property type="term" value="P:nucleosome organization"/>
    <property type="evidence" value="ECO:0007669"/>
    <property type="project" value="TreeGrafter"/>
</dbReference>
<dbReference type="InterPro" id="IPR003029">
    <property type="entry name" value="S1_domain"/>
</dbReference>
<dbReference type="Pfam" id="PF21710">
    <property type="entry name" value="Spt6_S1"/>
    <property type="match status" value="1"/>
</dbReference>
<dbReference type="PANTHER" id="PTHR10145:SF6">
    <property type="entry name" value="TRANSCRIPTION ELONGATION FACTOR SPT6"/>
    <property type="match status" value="1"/>
</dbReference>
<reference evidence="13" key="1">
    <citation type="journal article" date="2023" name="BMC Genomics">
        <title>Chromosome-level genome assemblies of Cutaneotrichosporon spp. (Trichosporonales, Basidiomycota) reveal imbalanced evolution between nucleotide sequences and chromosome synteny.</title>
        <authorList>
            <person name="Kobayashi Y."/>
            <person name="Kayamori A."/>
            <person name="Aoki K."/>
            <person name="Shiwa Y."/>
            <person name="Matsutani M."/>
            <person name="Fujita N."/>
            <person name="Sugita T."/>
            <person name="Iwasaki W."/>
            <person name="Tanaka N."/>
            <person name="Takashima M."/>
        </authorList>
    </citation>
    <scope>NUCLEOTIDE SEQUENCE</scope>
    <source>
        <strain evidence="13">HIS016</strain>
    </source>
</reference>
<comment type="function">
    <text evidence="10">Histone H3-H4 chaperone that plays a role in maintenance of chromatin structure during RNA polymerase II transcription elongation thereby repressing transcription initiation from cryptic promoters. Mediates the reassembly of nucleosomes onto the promoters of at least a selected set of genes during repression; the nucleosome reassembly is essential for transcriptional repression. Essential for viability.</text>
</comment>
<dbReference type="InterPro" id="IPR041692">
    <property type="entry name" value="HHH_9"/>
</dbReference>
<dbReference type="Gene3D" id="3.30.420.140">
    <property type="entry name" value="YqgF/RNase H-like domain"/>
    <property type="match status" value="1"/>
</dbReference>
<dbReference type="Gene3D" id="2.40.50.140">
    <property type="entry name" value="Nucleic acid-binding proteins"/>
    <property type="match status" value="1"/>
</dbReference>
<dbReference type="Pfam" id="PF17674">
    <property type="entry name" value="HHH_9"/>
    <property type="match status" value="1"/>
</dbReference>
<feature type="compositionally biased region" description="Acidic residues" evidence="11">
    <location>
        <begin position="135"/>
        <end position="160"/>
    </location>
</feature>
<dbReference type="Pfam" id="PF14633">
    <property type="entry name" value="SH2_2"/>
    <property type="match status" value="1"/>
</dbReference>
<evidence type="ECO:0000256" key="3">
    <source>
        <dbReference type="ARBA" id="ARBA00009253"/>
    </source>
</evidence>
<feature type="region of interest" description="Disordered" evidence="11">
    <location>
        <begin position="1438"/>
        <end position="1567"/>
    </location>
</feature>
<dbReference type="SUPFAM" id="SSF50249">
    <property type="entry name" value="Nucleic acid-binding proteins"/>
    <property type="match status" value="1"/>
</dbReference>
<dbReference type="InterPro" id="IPR012337">
    <property type="entry name" value="RNaseH-like_sf"/>
</dbReference>
<dbReference type="InterPro" id="IPR012340">
    <property type="entry name" value="NA-bd_OB-fold"/>
</dbReference>
<dbReference type="CDD" id="cd09928">
    <property type="entry name" value="SH2_Cterm_SPT6_like"/>
    <property type="match status" value="1"/>
</dbReference>
<dbReference type="PROSITE" id="PS50126">
    <property type="entry name" value="S1"/>
    <property type="match status" value="1"/>
</dbReference>
<dbReference type="GO" id="GO:0005694">
    <property type="term" value="C:chromosome"/>
    <property type="evidence" value="ECO:0007669"/>
    <property type="project" value="UniProtKB-SubCell"/>
</dbReference>
<feature type="compositionally biased region" description="Basic and acidic residues" evidence="11">
    <location>
        <begin position="20"/>
        <end position="30"/>
    </location>
</feature>
<feature type="compositionally biased region" description="Basic residues" evidence="11">
    <location>
        <begin position="69"/>
        <end position="83"/>
    </location>
</feature>
<feature type="compositionally biased region" description="Acidic residues" evidence="11">
    <location>
        <begin position="51"/>
        <end position="65"/>
    </location>
</feature>
<feature type="compositionally biased region" description="Acidic residues" evidence="11">
    <location>
        <begin position="90"/>
        <end position="101"/>
    </location>
</feature>
<keyword evidence="14" id="KW-1185">Reference proteome</keyword>
<accession>A0AAD3TQK6</accession>
<feature type="domain" description="S1 motif" evidence="12">
    <location>
        <begin position="1133"/>
        <end position="1202"/>
    </location>
</feature>
<evidence type="ECO:0000259" key="12">
    <source>
        <dbReference type="PROSITE" id="PS50126"/>
    </source>
</evidence>
<dbReference type="InterPro" id="IPR042066">
    <property type="entry name" value="Spt6_death-like"/>
</dbReference>
<dbReference type="Pfam" id="PF14641">
    <property type="entry name" value="HTH_44"/>
    <property type="match status" value="1"/>
</dbReference>
<dbReference type="FunFam" id="1.10.10.2740:FF:000002">
    <property type="entry name" value="Transcription elongation factor Spt6"/>
    <property type="match status" value="1"/>
</dbReference>
<dbReference type="InterPro" id="IPR055179">
    <property type="entry name" value="Tex-like_central_region"/>
</dbReference>
<dbReference type="InterPro" id="IPR028088">
    <property type="entry name" value="Spt6_HTH_DNA-bd_dom"/>
</dbReference>
<dbReference type="InterPro" id="IPR023319">
    <property type="entry name" value="Tex-like_HTH_dom_sf"/>
</dbReference>
<dbReference type="Pfam" id="PF14632">
    <property type="entry name" value="SPT6_acidic"/>
    <property type="match status" value="1"/>
</dbReference>
<dbReference type="InterPro" id="IPR049540">
    <property type="entry name" value="Spt6-like_S1"/>
</dbReference>
<dbReference type="InterPro" id="IPR035018">
    <property type="entry name" value="Spt6_SH2_C"/>
</dbReference>
<dbReference type="GO" id="GO:0008023">
    <property type="term" value="C:transcription elongation factor complex"/>
    <property type="evidence" value="ECO:0007669"/>
    <property type="project" value="TreeGrafter"/>
</dbReference>
<keyword evidence="8" id="KW-0539">Nucleus</keyword>
<dbReference type="SUPFAM" id="SSF55550">
    <property type="entry name" value="SH2 domain"/>
    <property type="match status" value="1"/>
</dbReference>
<feature type="region of interest" description="Disordered" evidence="11">
    <location>
        <begin position="1"/>
        <end position="193"/>
    </location>
</feature>
<dbReference type="Pfam" id="PF14639">
    <property type="entry name" value="YqgF"/>
    <property type="match status" value="1"/>
</dbReference>
<name>A0AAD3TQK6_9TREE</name>
<comment type="similarity">
    <text evidence="3">Belongs to the SPT6 family.</text>
</comment>
<dbReference type="Proteomes" id="UP001222932">
    <property type="component" value="Unassembled WGS sequence"/>
</dbReference>
<dbReference type="PANTHER" id="PTHR10145">
    <property type="entry name" value="TRANSCRIPTION ELONGATION FACTOR SPT6"/>
    <property type="match status" value="1"/>
</dbReference>
<dbReference type="InterPro" id="IPR017072">
    <property type="entry name" value="TF_Spt6"/>
</dbReference>